<evidence type="ECO:0000256" key="1">
    <source>
        <dbReference type="ARBA" id="ARBA00006484"/>
    </source>
</evidence>
<sequence length="258" mass="27434">MTNHLFDLTGKVAIITGAARGIGRVLAQGLAQAGAKVVIGDINQVGAEQTAQLIQEAGGEAIAIETDVRQRQACQNLINQAVAHYGQLDIMVCNAGVEILKNTDELEEFEWDQVINVDLKGYFNCAQLATKQMIKQGTAGSIIMNSSICAFVAVPKSSGAYSAAKGGVNQLVKSLAVELASHKIRVNAFAPGYMNNMMEGTEGLRSTSDEMDELYTRIPMKRTGDLEELIGPVVFLASEASSYVTGAILMVDGGYTAI</sequence>
<dbReference type="PANTHER" id="PTHR42760">
    <property type="entry name" value="SHORT-CHAIN DEHYDROGENASES/REDUCTASES FAMILY MEMBER"/>
    <property type="match status" value="1"/>
</dbReference>
<dbReference type="PATRIC" id="fig|1641812.3.peg.1269"/>
<protein>
    <submittedName>
        <fullName evidence="3">3-oxoacyl-[acyl-carrier protein] reductase</fullName>
        <ecNumber evidence="3">1.1.1.100</ecNumber>
    </submittedName>
</protein>
<dbReference type="InterPro" id="IPR020904">
    <property type="entry name" value="Sc_DH/Rdtase_CS"/>
</dbReference>
<dbReference type="InterPro" id="IPR036291">
    <property type="entry name" value="NAD(P)-bd_dom_sf"/>
</dbReference>
<dbReference type="GO" id="GO:0004316">
    <property type="term" value="F:3-oxoacyl-[acyl-carrier-protein] reductase (NADPH) activity"/>
    <property type="evidence" value="ECO:0007669"/>
    <property type="project" value="UniProtKB-EC"/>
</dbReference>
<organism evidence="3 4">
    <name type="scientific">Microcystis aeruginosa NIES-2549</name>
    <dbReference type="NCBI Taxonomy" id="1641812"/>
    <lineage>
        <taxon>Bacteria</taxon>
        <taxon>Bacillati</taxon>
        <taxon>Cyanobacteriota</taxon>
        <taxon>Cyanophyceae</taxon>
        <taxon>Oscillatoriophycideae</taxon>
        <taxon>Chroococcales</taxon>
        <taxon>Microcystaceae</taxon>
        <taxon>Microcystis</taxon>
    </lineage>
</organism>
<dbReference type="NCBIfam" id="NF005559">
    <property type="entry name" value="PRK07231.1"/>
    <property type="match status" value="1"/>
</dbReference>
<name>A0A0F6RK75_MICAE</name>
<dbReference type="EC" id="1.1.1.100" evidence="3"/>
<gene>
    <name evidence="3" type="ORF">MYAER_1227</name>
</gene>
<comment type="similarity">
    <text evidence="1">Belongs to the short-chain dehydrogenases/reductases (SDR) family.</text>
</comment>
<dbReference type="PRINTS" id="PR00081">
    <property type="entry name" value="GDHRDH"/>
</dbReference>
<dbReference type="Gene3D" id="3.40.50.720">
    <property type="entry name" value="NAD(P)-binding Rossmann-like Domain"/>
    <property type="match status" value="1"/>
</dbReference>
<dbReference type="PANTHER" id="PTHR42760:SF124">
    <property type="entry name" value="SHORT-CHAIN DEHYDROGENASE_REDUCTASE"/>
    <property type="match status" value="1"/>
</dbReference>
<dbReference type="PRINTS" id="PR00080">
    <property type="entry name" value="SDRFAMILY"/>
</dbReference>
<dbReference type="SUPFAM" id="SSF51735">
    <property type="entry name" value="NAD(P)-binding Rossmann-fold domains"/>
    <property type="match status" value="1"/>
</dbReference>
<dbReference type="RefSeq" id="WP_046661393.1">
    <property type="nucleotide sequence ID" value="NZ_CP011304.1"/>
</dbReference>
<dbReference type="Pfam" id="PF13561">
    <property type="entry name" value="adh_short_C2"/>
    <property type="match status" value="1"/>
</dbReference>
<keyword evidence="2 3" id="KW-0560">Oxidoreductase</keyword>
<dbReference type="Proteomes" id="UP000034103">
    <property type="component" value="Chromosome"/>
</dbReference>
<dbReference type="AlphaFoldDB" id="A0A0F6RK75"/>
<evidence type="ECO:0000313" key="4">
    <source>
        <dbReference type="Proteomes" id="UP000034103"/>
    </source>
</evidence>
<dbReference type="HOGENOM" id="CLU_010194_1_3_3"/>
<dbReference type="PROSITE" id="PS00061">
    <property type="entry name" value="ADH_SHORT"/>
    <property type="match status" value="1"/>
</dbReference>
<evidence type="ECO:0000313" key="3">
    <source>
        <dbReference type="EMBL" id="AKE63585.1"/>
    </source>
</evidence>
<dbReference type="InterPro" id="IPR002347">
    <property type="entry name" value="SDR_fam"/>
</dbReference>
<evidence type="ECO:0000256" key="2">
    <source>
        <dbReference type="ARBA" id="ARBA00023002"/>
    </source>
</evidence>
<dbReference type="FunFam" id="3.40.50.720:FF:000084">
    <property type="entry name" value="Short-chain dehydrogenase reductase"/>
    <property type="match status" value="1"/>
</dbReference>
<accession>A0A0F6RK75</accession>
<proteinExistence type="inferred from homology"/>
<dbReference type="EMBL" id="CP011304">
    <property type="protein sequence ID" value="AKE63585.1"/>
    <property type="molecule type" value="Genomic_DNA"/>
</dbReference>
<reference evidence="3 4" key="1">
    <citation type="journal article" date="2015" name="Genome Announc.">
        <title>Complete Genome Sequence of Microcystis aeruginosa NIES-2549, a Bloom-Forming Cyanobacterium from Lake Kasumigaura, Japan.</title>
        <authorList>
            <person name="Yamaguchi H."/>
            <person name="Suzuki S."/>
            <person name="Tanabe Y."/>
            <person name="Osana Y."/>
            <person name="Shimura Y."/>
            <person name="Ishida K."/>
            <person name="Kawachi M."/>
        </authorList>
    </citation>
    <scope>NUCLEOTIDE SEQUENCE [LARGE SCALE GENOMIC DNA]</scope>
    <source>
        <strain evidence="3 4">NIES-2549</strain>
    </source>
</reference>